<comment type="similarity">
    <text evidence="5">Belongs to the BUB2 family.</text>
</comment>
<organism evidence="8 9">
    <name type="scientific">Physocladia obscura</name>
    <dbReference type="NCBI Taxonomy" id="109957"/>
    <lineage>
        <taxon>Eukaryota</taxon>
        <taxon>Fungi</taxon>
        <taxon>Fungi incertae sedis</taxon>
        <taxon>Chytridiomycota</taxon>
        <taxon>Chytridiomycota incertae sedis</taxon>
        <taxon>Chytridiomycetes</taxon>
        <taxon>Chytridiales</taxon>
        <taxon>Chytriomycetaceae</taxon>
        <taxon>Physocladia</taxon>
    </lineage>
</organism>
<dbReference type="GO" id="GO:0005856">
    <property type="term" value="C:cytoskeleton"/>
    <property type="evidence" value="ECO:0007669"/>
    <property type="project" value="UniProtKB-SubCell"/>
</dbReference>
<proteinExistence type="inferred from homology"/>
<evidence type="ECO:0000259" key="7">
    <source>
        <dbReference type="PROSITE" id="PS50086"/>
    </source>
</evidence>
<dbReference type="SUPFAM" id="SSF47923">
    <property type="entry name" value="Ypt/Rab-GAP domain of gyp1p"/>
    <property type="match status" value="1"/>
</dbReference>
<dbReference type="PANTHER" id="PTHR22957:SF263">
    <property type="entry name" value="MITOTIC CHECK POINT PROTEIN BUB2"/>
    <property type="match status" value="1"/>
</dbReference>
<dbReference type="GO" id="GO:0005096">
    <property type="term" value="F:GTPase activator activity"/>
    <property type="evidence" value="ECO:0007669"/>
    <property type="project" value="TreeGrafter"/>
</dbReference>
<evidence type="ECO:0000256" key="1">
    <source>
        <dbReference type="ARBA" id="ARBA00004245"/>
    </source>
</evidence>
<comment type="subcellular location">
    <subcellularLocation>
        <location evidence="1">Cytoplasm</location>
        <location evidence="1">Cytoskeleton</location>
    </subcellularLocation>
</comment>
<dbReference type="InterPro" id="IPR000195">
    <property type="entry name" value="Rab-GAP-TBC_dom"/>
</dbReference>
<dbReference type="FunFam" id="1.10.8.270:FF:000035">
    <property type="entry name" value="Cell cycle arrest protein BUB2"/>
    <property type="match status" value="1"/>
</dbReference>
<evidence type="ECO:0000313" key="8">
    <source>
        <dbReference type="EMBL" id="KAJ3136988.1"/>
    </source>
</evidence>
<evidence type="ECO:0000313" key="9">
    <source>
        <dbReference type="Proteomes" id="UP001211907"/>
    </source>
</evidence>
<reference evidence="8" key="1">
    <citation type="submission" date="2020-05" db="EMBL/GenBank/DDBJ databases">
        <title>Phylogenomic resolution of chytrid fungi.</title>
        <authorList>
            <person name="Stajich J.E."/>
            <person name="Amses K."/>
            <person name="Simmons R."/>
            <person name="Seto K."/>
            <person name="Myers J."/>
            <person name="Bonds A."/>
            <person name="Quandt C.A."/>
            <person name="Barry K."/>
            <person name="Liu P."/>
            <person name="Grigoriev I."/>
            <person name="Longcore J.E."/>
            <person name="James T.Y."/>
        </authorList>
    </citation>
    <scope>NUCLEOTIDE SEQUENCE</scope>
    <source>
        <strain evidence="8">JEL0513</strain>
    </source>
</reference>
<dbReference type="PROSITE" id="PS50086">
    <property type="entry name" value="TBC_RABGAP"/>
    <property type="match status" value="1"/>
</dbReference>
<dbReference type="AlphaFoldDB" id="A0AAD5T8L3"/>
<comment type="caution">
    <text evidence="8">The sequence shown here is derived from an EMBL/GenBank/DDBJ whole genome shotgun (WGS) entry which is preliminary data.</text>
</comment>
<protein>
    <recommendedName>
        <fullName evidence="7">Rab-GAP TBC domain-containing protein</fullName>
    </recommendedName>
</protein>
<dbReference type="Pfam" id="PF00566">
    <property type="entry name" value="RabGAP-TBC"/>
    <property type="match status" value="1"/>
</dbReference>
<keyword evidence="2" id="KW-0963">Cytoplasm</keyword>
<dbReference type="InterPro" id="IPR035969">
    <property type="entry name" value="Rab-GAP_TBC_sf"/>
</dbReference>
<name>A0AAD5T8L3_9FUNG</name>
<evidence type="ECO:0000256" key="4">
    <source>
        <dbReference type="ARBA" id="ARBA00023306"/>
    </source>
</evidence>
<dbReference type="PANTHER" id="PTHR22957">
    <property type="entry name" value="TBC1 DOMAIN FAMILY MEMBER GTPASE-ACTIVATING PROTEIN"/>
    <property type="match status" value="1"/>
</dbReference>
<keyword evidence="9" id="KW-1185">Reference proteome</keyword>
<gene>
    <name evidence="8" type="ORF">HK100_001115</name>
</gene>
<feature type="domain" description="Rab-GAP TBC" evidence="7">
    <location>
        <begin position="150"/>
        <end position="286"/>
    </location>
</feature>
<evidence type="ECO:0000256" key="6">
    <source>
        <dbReference type="SAM" id="MobiDB-lite"/>
    </source>
</evidence>
<feature type="compositionally biased region" description="Low complexity" evidence="6">
    <location>
        <begin position="11"/>
        <end position="26"/>
    </location>
</feature>
<keyword evidence="4" id="KW-0131">Cell cycle</keyword>
<feature type="region of interest" description="Disordered" evidence="6">
    <location>
        <begin position="1"/>
        <end position="29"/>
    </location>
</feature>
<dbReference type="Proteomes" id="UP001211907">
    <property type="component" value="Unassembled WGS sequence"/>
</dbReference>
<keyword evidence="3" id="KW-0206">Cytoskeleton</keyword>
<evidence type="ECO:0000256" key="2">
    <source>
        <dbReference type="ARBA" id="ARBA00022490"/>
    </source>
</evidence>
<accession>A0AAD5T8L3</accession>
<dbReference type="EMBL" id="JADGJH010000124">
    <property type="protein sequence ID" value="KAJ3136988.1"/>
    <property type="molecule type" value="Genomic_DNA"/>
</dbReference>
<dbReference type="Gene3D" id="1.10.8.270">
    <property type="entry name" value="putative rabgap domain of human tbc1 domain family member 14 like domains"/>
    <property type="match status" value="1"/>
</dbReference>
<evidence type="ECO:0000256" key="5">
    <source>
        <dbReference type="ARBA" id="ARBA00061049"/>
    </source>
</evidence>
<feature type="non-terminal residue" evidence="8">
    <location>
        <position position="1"/>
    </location>
</feature>
<evidence type="ECO:0000256" key="3">
    <source>
        <dbReference type="ARBA" id="ARBA00023212"/>
    </source>
</evidence>
<sequence>MMVPPAAERVIPQLSSSRQSISHPRSVTLQKSGETAFTSSQYFAKLQTTNGIDSGIGSNNSNNSSNSVNTTTNIMIQQETITQIFAGVTSKGVGRTDLQEQYERILASKNPTERVMRVTLKTLRSLILTQGIPNSTVGSISGGGGGICVATNQSLRHRIWKLLVGVYKTSADEYVGLVGKGASDVFDKIKNDAFRTLHGDVSFGKVVDEAMIIRVLNGFAWRAKNYPTSRLINLQFSYVQGMNVLVAPFLYVMPELDAFYSFTTFIHHTCPLYVQPALEGVHCGIK</sequence>